<organism evidence="3 4">
    <name type="scientific">Steinernema carpocapsae</name>
    <name type="common">Entomopathogenic nematode</name>
    <dbReference type="NCBI Taxonomy" id="34508"/>
    <lineage>
        <taxon>Eukaryota</taxon>
        <taxon>Metazoa</taxon>
        <taxon>Ecdysozoa</taxon>
        <taxon>Nematoda</taxon>
        <taxon>Chromadorea</taxon>
        <taxon>Rhabditida</taxon>
        <taxon>Tylenchina</taxon>
        <taxon>Panagrolaimomorpha</taxon>
        <taxon>Strongyloidoidea</taxon>
        <taxon>Steinernematidae</taxon>
        <taxon>Steinernema</taxon>
    </lineage>
</organism>
<reference evidence="3 4" key="1">
    <citation type="journal article" date="2015" name="Genome Biol.">
        <title>Comparative genomics of Steinernema reveals deeply conserved gene regulatory networks.</title>
        <authorList>
            <person name="Dillman A.R."/>
            <person name="Macchietto M."/>
            <person name="Porter C.F."/>
            <person name="Rogers A."/>
            <person name="Williams B."/>
            <person name="Antoshechkin I."/>
            <person name="Lee M.M."/>
            <person name="Goodwin Z."/>
            <person name="Lu X."/>
            <person name="Lewis E.E."/>
            <person name="Goodrich-Blair H."/>
            <person name="Stock S.P."/>
            <person name="Adams B.J."/>
            <person name="Sternberg P.W."/>
            <person name="Mortazavi A."/>
        </authorList>
    </citation>
    <scope>NUCLEOTIDE SEQUENCE [LARGE SCALE GENOMIC DNA]</scope>
    <source>
        <strain evidence="3 4">ALL</strain>
    </source>
</reference>
<evidence type="ECO:0000256" key="2">
    <source>
        <dbReference type="SAM" id="MobiDB-lite"/>
    </source>
</evidence>
<dbReference type="AlphaFoldDB" id="A0A4V6A391"/>
<keyword evidence="1" id="KW-0175">Coiled coil</keyword>
<name>A0A4V6A391_STECR</name>
<evidence type="ECO:0000313" key="4">
    <source>
        <dbReference type="Proteomes" id="UP000298663"/>
    </source>
</evidence>
<keyword evidence="4" id="KW-1185">Reference proteome</keyword>
<comment type="caution">
    <text evidence="3">The sequence shown here is derived from an EMBL/GenBank/DDBJ whole genome shotgun (WGS) entry which is preliminary data.</text>
</comment>
<accession>A0A4V6A391</accession>
<feature type="coiled-coil region" evidence="1">
    <location>
        <begin position="99"/>
        <end position="140"/>
    </location>
</feature>
<evidence type="ECO:0000256" key="1">
    <source>
        <dbReference type="SAM" id="Coils"/>
    </source>
</evidence>
<reference evidence="3 4" key="2">
    <citation type="journal article" date="2019" name="G3 (Bethesda)">
        <title>Hybrid Assembly of the Genome of the Entomopathogenic Nematode Steinernema carpocapsae Identifies the X-Chromosome.</title>
        <authorList>
            <person name="Serra L."/>
            <person name="Macchietto M."/>
            <person name="Macias-Munoz A."/>
            <person name="McGill C.J."/>
            <person name="Rodriguez I.M."/>
            <person name="Rodriguez B."/>
            <person name="Murad R."/>
            <person name="Mortazavi A."/>
        </authorList>
    </citation>
    <scope>NUCLEOTIDE SEQUENCE [LARGE SCALE GENOMIC DNA]</scope>
    <source>
        <strain evidence="3 4">ALL</strain>
    </source>
</reference>
<feature type="region of interest" description="Disordered" evidence="2">
    <location>
        <begin position="164"/>
        <end position="189"/>
    </location>
</feature>
<feature type="region of interest" description="Disordered" evidence="2">
    <location>
        <begin position="248"/>
        <end position="281"/>
    </location>
</feature>
<evidence type="ECO:0000313" key="3">
    <source>
        <dbReference type="EMBL" id="TKR82115.1"/>
    </source>
</evidence>
<protein>
    <submittedName>
        <fullName evidence="3">Uncharacterized protein</fullName>
    </submittedName>
</protein>
<feature type="compositionally biased region" description="Polar residues" evidence="2">
    <location>
        <begin position="179"/>
        <end position="189"/>
    </location>
</feature>
<dbReference type="EMBL" id="AZBU02000004">
    <property type="protein sequence ID" value="TKR82115.1"/>
    <property type="molecule type" value="Genomic_DNA"/>
</dbReference>
<gene>
    <name evidence="3" type="ORF">L596_015888</name>
</gene>
<dbReference type="Proteomes" id="UP000298663">
    <property type="component" value="Unassembled WGS sequence"/>
</dbReference>
<proteinExistence type="predicted"/>
<sequence>MAFQPQLPPLTPEESYRLHHLNHIRVEINQNFRRDINMINKFDSIFCCSQIDEEIEGLVDFTAAFELLKRLGDANKEVQRLQAVTRIQSRQSRPESRQTSAFEETEERYREEIQQLKKEKQAIQAEIQSLKEANRTLKHENLVKTTKVEQLVYESDYWRRKVQDSEEGKTDESWAGPFSLNQNGSQTSRPRYPQHMPYLAYPSIPCSYAQPSFRPTQRFSSVISPMRFVDGPYPPYPTTDRFPTPINPHGSPRFVHPQPPQPAPRRHFPTQNPEYPERDNLSVRPPPGFEHLPLPMPRRSLITSTTQHFRPTSSDGFFDSLAINKMMHFKSAELQDRWNPEKWPIPRKQFVQTVLNVEFVLKMRLKNLKRDLKSRILKLLKLQMRRIEVLQRSLYIFA</sequence>